<feature type="transmembrane region" description="Helical" evidence="1">
    <location>
        <begin position="12"/>
        <end position="28"/>
    </location>
</feature>
<accession>A0A4R5DD31</accession>
<sequence length="110" mass="11544">MLAQDVVEPPVAYLGIALVVFLLGAGLGRHRGTGVGLQVAGMAAFTTVALVALALDPDLGRYVVAAGWIAHGTWDLIHLRRDRVVSRTYAEWCAVVDVVVGVGLLTAPLL</sequence>
<organism evidence="2 3">
    <name type="scientific">Jiangella asiatica</name>
    <dbReference type="NCBI Taxonomy" id="2530372"/>
    <lineage>
        <taxon>Bacteria</taxon>
        <taxon>Bacillati</taxon>
        <taxon>Actinomycetota</taxon>
        <taxon>Actinomycetes</taxon>
        <taxon>Jiangellales</taxon>
        <taxon>Jiangellaceae</taxon>
        <taxon>Jiangella</taxon>
    </lineage>
</organism>
<keyword evidence="1" id="KW-1133">Transmembrane helix</keyword>
<keyword evidence="1" id="KW-0472">Membrane</keyword>
<dbReference type="AlphaFoldDB" id="A0A4R5DD31"/>
<evidence type="ECO:0000256" key="1">
    <source>
        <dbReference type="SAM" id="Phobius"/>
    </source>
</evidence>
<dbReference type="EMBL" id="SMKZ01000024">
    <property type="protein sequence ID" value="TDE08435.1"/>
    <property type="molecule type" value="Genomic_DNA"/>
</dbReference>
<feature type="transmembrane region" description="Helical" evidence="1">
    <location>
        <begin position="35"/>
        <end position="53"/>
    </location>
</feature>
<comment type="caution">
    <text evidence="2">The sequence shown here is derived from an EMBL/GenBank/DDBJ whole genome shotgun (WGS) entry which is preliminary data.</text>
</comment>
<dbReference type="Proteomes" id="UP000294739">
    <property type="component" value="Unassembled WGS sequence"/>
</dbReference>
<keyword evidence="3" id="KW-1185">Reference proteome</keyword>
<gene>
    <name evidence="2" type="ORF">E1269_17130</name>
</gene>
<name>A0A4R5DD31_9ACTN</name>
<evidence type="ECO:0000313" key="3">
    <source>
        <dbReference type="Proteomes" id="UP000294739"/>
    </source>
</evidence>
<proteinExistence type="predicted"/>
<dbReference type="InParanoid" id="A0A4R5DD31"/>
<keyword evidence="1" id="KW-0812">Transmembrane</keyword>
<protein>
    <submittedName>
        <fullName evidence="2">Uncharacterized protein</fullName>
    </submittedName>
</protein>
<reference evidence="2 3" key="1">
    <citation type="submission" date="2019-03" db="EMBL/GenBank/DDBJ databases">
        <title>Draft genome sequences of novel Actinobacteria.</title>
        <authorList>
            <person name="Sahin N."/>
            <person name="Ay H."/>
            <person name="Saygin H."/>
        </authorList>
    </citation>
    <scope>NUCLEOTIDE SEQUENCE [LARGE SCALE GENOMIC DNA]</scope>
    <source>
        <strain evidence="2 3">5K138</strain>
    </source>
</reference>
<evidence type="ECO:0000313" key="2">
    <source>
        <dbReference type="EMBL" id="TDE08435.1"/>
    </source>
</evidence>